<organism evidence="3">
    <name type="scientific">Darwinula stevensoni</name>
    <dbReference type="NCBI Taxonomy" id="69355"/>
    <lineage>
        <taxon>Eukaryota</taxon>
        <taxon>Metazoa</taxon>
        <taxon>Ecdysozoa</taxon>
        <taxon>Arthropoda</taxon>
        <taxon>Crustacea</taxon>
        <taxon>Oligostraca</taxon>
        <taxon>Ostracoda</taxon>
        <taxon>Podocopa</taxon>
        <taxon>Podocopida</taxon>
        <taxon>Darwinulocopina</taxon>
        <taxon>Darwinuloidea</taxon>
        <taxon>Darwinulidae</taxon>
        <taxon>Darwinula</taxon>
    </lineage>
</organism>
<feature type="compositionally biased region" description="Low complexity" evidence="1">
    <location>
        <begin position="137"/>
        <end position="160"/>
    </location>
</feature>
<keyword evidence="2" id="KW-0472">Membrane</keyword>
<feature type="transmembrane region" description="Helical" evidence="2">
    <location>
        <begin position="81"/>
        <end position="101"/>
    </location>
</feature>
<protein>
    <submittedName>
        <fullName evidence="3">Uncharacterized protein</fullName>
    </submittedName>
</protein>
<dbReference type="EMBL" id="LR901549">
    <property type="protein sequence ID" value="CAD7248865.1"/>
    <property type="molecule type" value="Genomic_DNA"/>
</dbReference>
<keyword evidence="2" id="KW-1133">Transmembrane helix</keyword>
<reference evidence="3" key="1">
    <citation type="submission" date="2020-11" db="EMBL/GenBank/DDBJ databases">
        <authorList>
            <person name="Tran Van P."/>
        </authorList>
    </citation>
    <scope>NUCLEOTIDE SEQUENCE</scope>
</reference>
<feature type="region of interest" description="Disordered" evidence="1">
    <location>
        <begin position="103"/>
        <end position="165"/>
    </location>
</feature>
<name>A0A7R8XFC6_9CRUS</name>
<dbReference type="EMBL" id="CAJPEV010002032">
    <property type="protein sequence ID" value="CAG0895378.1"/>
    <property type="molecule type" value="Genomic_DNA"/>
</dbReference>
<gene>
    <name evidence="3" type="ORF">DSTB1V02_LOCUS8672</name>
</gene>
<proteinExistence type="predicted"/>
<keyword evidence="4" id="KW-1185">Reference proteome</keyword>
<sequence>MTGSYANQQGTQQPELNPKMAEFQVLERDMSETNGEPKRNTGGMFKKYRIAKVHIHRIQSPPFDVRGTENRCSMTVYKKMGLLLVIVIVGAIITTGILVHLNAGKQDDTGGTGGDWTSPKKTTITTNEAGSTGITGSTFPTRSMSTTRSTGTTGSTSTTGEGNVVSEDYSTSYMEKEIEKLRQEISDNEKTCSVRYRRMWFVDGVRTVSPTAT</sequence>
<accession>A0A7R8XFC6</accession>
<keyword evidence="2" id="KW-0812">Transmembrane</keyword>
<evidence type="ECO:0000313" key="4">
    <source>
        <dbReference type="Proteomes" id="UP000677054"/>
    </source>
</evidence>
<dbReference type="AlphaFoldDB" id="A0A7R8XFC6"/>
<feature type="compositionally biased region" description="Polar residues" evidence="1">
    <location>
        <begin position="119"/>
        <end position="136"/>
    </location>
</feature>
<evidence type="ECO:0000256" key="1">
    <source>
        <dbReference type="SAM" id="MobiDB-lite"/>
    </source>
</evidence>
<evidence type="ECO:0000313" key="3">
    <source>
        <dbReference type="EMBL" id="CAD7248865.1"/>
    </source>
</evidence>
<dbReference type="Proteomes" id="UP000677054">
    <property type="component" value="Unassembled WGS sequence"/>
</dbReference>
<evidence type="ECO:0000256" key="2">
    <source>
        <dbReference type="SAM" id="Phobius"/>
    </source>
</evidence>